<sequence>MDERALRKYRQFYILYPQLLDPIRGALTTISEIPALPVKIEELSQPVNKLQKYLFRNCLTPISNNYFPLTSRSNVLFMNLNALKE</sequence>
<proteinExistence type="predicted"/>
<name>A0A316AHF0_9BACT</name>
<comment type="caution">
    <text evidence="1">The sequence shown here is derived from an EMBL/GenBank/DDBJ whole genome shotgun (WGS) entry which is preliminary data.</text>
</comment>
<dbReference type="Proteomes" id="UP000245880">
    <property type="component" value="Unassembled WGS sequence"/>
</dbReference>
<evidence type="ECO:0000313" key="2">
    <source>
        <dbReference type="Proteomes" id="UP000245880"/>
    </source>
</evidence>
<evidence type="ECO:0000313" key="1">
    <source>
        <dbReference type="EMBL" id="PWJ57061.1"/>
    </source>
</evidence>
<organism evidence="1 2">
    <name type="scientific">Dyadobacter jejuensis</name>
    <dbReference type="NCBI Taxonomy" id="1082580"/>
    <lineage>
        <taxon>Bacteria</taxon>
        <taxon>Pseudomonadati</taxon>
        <taxon>Bacteroidota</taxon>
        <taxon>Cytophagia</taxon>
        <taxon>Cytophagales</taxon>
        <taxon>Spirosomataceae</taxon>
        <taxon>Dyadobacter</taxon>
    </lineage>
</organism>
<reference evidence="1 2" key="1">
    <citation type="submission" date="2018-03" db="EMBL/GenBank/DDBJ databases">
        <title>Genomic Encyclopedia of Archaeal and Bacterial Type Strains, Phase II (KMG-II): from individual species to whole genera.</title>
        <authorList>
            <person name="Goeker M."/>
        </authorList>
    </citation>
    <scope>NUCLEOTIDE SEQUENCE [LARGE SCALE GENOMIC DNA]</scope>
    <source>
        <strain evidence="1 2">DSM 100346</strain>
    </source>
</reference>
<accession>A0A316AHF0</accession>
<gene>
    <name evidence="1" type="ORF">CLV98_109171</name>
</gene>
<protein>
    <submittedName>
        <fullName evidence="1">Uncharacterized protein</fullName>
    </submittedName>
</protein>
<dbReference type="EMBL" id="QGDT01000009">
    <property type="protein sequence ID" value="PWJ57061.1"/>
    <property type="molecule type" value="Genomic_DNA"/>
</dbReference>
<dbReference type="AlphaFoldDB" id="A0A316AHF0"/>
<keyword evidence="2" id="KW-1185">Reference proteome</keyword>